<evidence type="ECO:0000256" key="3">
    <source>
        <dbReference type="ARBA" id="ARBA00022714"/>
    </source>
</evidence>
<dbReference type="Pfam" id="PF00355">
    <property type="entry name" value="Rieske"/>
    <property type="match status" value="1"/>
</dbReference>
<keyword evidence="6" id="KW-0560">Oxidoreductase</keyword>
<organism evidence="12 13">
    <name type="scientific">Tetradesmus obliquus</name>
    <name type="common">Green alga</name>
    <name type="synonym">Acutodesmus obliquus</name>
    <dbReference type="NCBI Taxonomy" id="3088"/>
    <lineage>
        <taxon>Eukaryota</taxon>
        <taxon>Viridiplantae</taxon>
        <taxon>Chlorophyta</taxon>
        <taxon>core chlorophytes</taxon>
        <taxon>Chlorophyceae</taxon>
        <taxon>CS clade</taxon>
        <taxon>Sphaeropleales</taxon>
        <taxon>Scenedesmaceae</taxon>
        <taxon>Tetradesmus</taxon>
    </lineage>
</organism>
<accession>A0ABY8TUG6</accession>
<reference evidence="12 13" key="1">
    <citation type="submission" date="2023-05" db="EMBL/GenBank/DDBJ databases">
        <title>A 100% complete, gapless, phased diploid assembly of the Scenedesmus obliquus UTEX 3031 genome.</title>
        <authorList>
            <person name="Biondi T.C."/>
            <person name="Hanschen E.R."/>
            <person name="Kwon T."/>
            <person name="Eng W."/>
            <person name="Kruse C.P.S."/>
            <person name="Koehler S.I."/>
            <person name="Kunde Y."/>
            <person name="Gleasner C.D."/>
            <person name="You Mak K.T."/>
            <person name="Polle J."/>
            <person name="Hovde B.T."/>
            <person name="Starkenburg S.R."/>
        </authorList>
    </citation>
    <scope>NUCLEOTIDE SEQUENCE [LARGE SCALE GENOMIC DNA]</scope>
    <source>
        <strain evidence="12 13">DOE0152z</strain>
    </source>
</reference>
<dbReference type="EMBL" id="CP126211">
    <property type="protein sequence ID" value="WIA12779.1"/>
    <property type="molecule type" value="Genomic_DNA"/>
</dbReference>
<gene>
    <name evidence="12" type="ORF">OEZ85_006410</name>
</gene>
<feature type="transmembrane region" description="Helical" evidence="10">
    <location>
        <begin position="560"/>
        <end position="590"/>
    </location>
</feature>
<dbReference type="InterPro" id="IPR050584">
    <property type="entry name" value="Cholesterol_7-desaturase"/>
</dbReference>
<feature type="transmembrane region" description="Helical" evidence="10">
    <location>
        <begin position="527"/>
        <end position="548"/>
    </location>
</feature>
<keyword evidence="4" id="KW-0479">Metal-binding</keyword>
<keyword evidence="5 10" id="KW-1133">Transmembrane helix</keyword>
<protein>
    <recommendedName>
        <fullName evidence="11">Rieske domain-containing protein</fullName>
    </recommendedName>
</protein>
<feature type="domain" description="Rieske" evidence="11">
    <location>
        <begin position="92"/>
        <end position="203"/>
    </location>
</feature>
<evidence type="ECO:0000256" key="6">
    <source>
        <dbReference type="ARBA" id="ARBA00023002"/>
    </source>
</evidence>
<evidence type="ECO:0000256" key="9">
    <source>
        <dbReference type="ARBA" id="ARBA00023136"/>
    </source>
</evidence>
<evidence type="ECO:0000313" key="13">
    <source>
        <dbReference type="Proteomes" id="UP001244341"/>
    </source>
</evidence>
<comment type="subcellular location">
    <subcellularLocation>
        <location evidence="1">Membrane</location>
    </subcellularLocation>
</comment>
<name>A0ABY8TUG6_TETOB</name>
<dbReference type="PANTHER" id="PTHR21266">
    <property type="entry name" value="IRON-SULFUR DOMAIN CONTAINING PROTEIN"/>
    <property type="match status" value="1"/>
</dbReference>
<keyword evidence="3" id="KW-0001">2Fe-2S</keyword>
<evidence type="ECO:0000256" key="8">
    <source>
        <dbReference type="ARBA" id="ARBA00023014"/>
    </source>
</evidence>
<sequence length="616" mass="65728">MQKLPHRSALTQHNIALHSIVAGASPARLLLRGGRFAHEHHQQQHVASSVSTGVLQAETQGQEAAPVAAAAAAPAASAADDDFGDFKWTEHWYPVHTLESADPARPHAVELLGRQLVLWRDGQGQWQCMEDACPHRLAPLSEGRIEADGTLQCSYHGWRFDSSGRCTEIPQAIDAKAKAVACSSSRSCVTRYPTRTEAGLIWVWPTPGPEAESAAAAQPVSISKAAAAKFAEGGAGTWYRRELPYSWDVLVENLTDPSHLPFSHHNLTPTLKRGKGEAPMPFTPLHIPQGDSAEDVEARPSFTMAHKAPLATFDFPSAMAPGGRVCFTPPLSVNYQYDIAPGIHMQNDLIAVPAGPGRSVAYTFGVSNAAKVHKADIFKALFTKPKMVPLLLFRYSFQNSPRYKSHLQMNKLFDQDSVFLNMQDRQLALRGKASWVQDYYMPAPCDGLVIAGRRWAEKALQLPLRSSKGGAEQPAAAVISLSAEAAAAPRLPQQQLLNRYRQHTQHCVICQKALQELKQKLAAAKTASSLLLAALVGVLAGVVAPGLLQLAAAQAAAGGAAAAAAAAGGGSVGLVVGVVVAGVMGAAAWLATKAAAAAEQEIAQFEYVEFSHADNH</sequence>
<dbReference type="PANTHER" id="PTHR21266:SF32">
    <property type="entry name" value="CHOLESTEROL 7-DESATURASE NVD"/>
    <property type="match status" value="1"/>
</dbReference>
<evidence type="ECO:0000256" key="7">
    <source>
        <dbReference type="ARBA" id="ARBA00023004"/>
    </source>
</evidence>
<evidence type="ECO:0000259" key="11">
    <source>
        <dbReference type="PROSITE" id="PS51296"/>
    </source>
</evidence>
<dbReference type="Gene3D" id="3.90.380.10">
    <property type="entry name" value="Naphthalene 1,2-dioxygenase Alpha Subunit, Chain A, domain 1"/>
    <property type="match status" value="1"/>
</dbReference>
<evidence type="ECO:0000313" key="12">
    <source>
        <dbReference type="EMBL" id="WIA12779.1"/>
    </source>
</evidence>
<keyword evidence="2 10" id="KW-0812">Transmembrane</keyword>
<keyword evidence="9 10" id="KW-0472">Membrane</keyword>
<evidence type="ECO:0000256" key="5">
    <source>
        <dbReference type="ARBA" id="ARBA00022989"/>
    </source>
</evidence>
<dbReference type="Proteomes" id="UP001244341">
    <property type="component" value="Chromosome 4b"/>
</dbReference>
<dbReference type="Gene3D" id="2.102.10.10">
    <property type="entry name" value="Rieske [2Fe-2S] iron-sulphur domain"/>
    <property type="match status" value="1"/>
</dbReference>
<evidence type="ECO:0000256" key="1">
    <source>
        <dbReference type="ARBA" id="ARBA00004370"/>
    </source>
</evidence>
<evidence type="ECO:0000256" key="10">
    <source>
        <dbReference type="SAM" id="Phobius"/>
    </source>
</evidence>
<dbReference type="InterPro" id="IPR017941">
    <property type="entry name" value="Rieske_2Fe-2S"/>
</dbReference>
<evidence type="ECO:0000256" key="4">
    <source>
        <dbReference type="ARBA" id="ARBA00022723"/>
    </source>
</evidence>
<keyword evidence="8" id="KW-0411">Iron-sulfur</keyword>
<keyword evidence="7" id="KW-0408">Iron</keyword>
<dbReference type="InterPro" id="IPR036922">
    <property type="entry name" value="Rieske_2Fe-2S_sf"/>
</dbReference>
<keyword evidence="13" id="KW-1185">Reference proteome</keyword>
<dbReference type="SUPFAM" id="SSF55961">
    <property type="entry name" value="Bet v1-like"/>
    <property type="match status" value="1"/>
</dbReference>
<proteinExistence type="predicted"/>
<dbReference type="PROSITE" id="PS51296">
    <property type="entry name" value="RIESKE"/>
    <property type="match status" value="1"/>
</dbReference>
<evidence type="ECO:0000256" key="2">
    <source>
        <dbReference type="ARBA" id="ARBA00022692"/>
    </source>
</evidence>
<dbReference type="SUPFAM" id="SSF50022">
    <property type="entry name" value="ISP domain"/>
    <property type="match status" value="1"/>
</dbReference>